<sequence>IAVCTDKFGTVSYDKYVAAETTRVAKLCEKAGHIVEEAAPEMNYERYQEMFKRIWTIDISLQINYEAQLMSRSISGETLEPMTLQMYETGKSATASDRLQVTAAMSAAARQLGMFYEQYDLLLTPVLAQPTPSLGSGFTLSKEGQTLDEWFDNAFQLVPATPLNNFTGTPAVSLPLARDSQGLPLGMHFMAPIGREDRLFNIAGQLEQVAPWRDKIPPVHVSSI</sequence>
<reference evidence="2" key="1">
    <citation type="submission" date="2018-05" db="EMBL/GenBank/DDBJ databases">
        <authorList>
            <person name="Lanie J.A."/>
            <person name="Ng W.-L."/>
            <person name="Kazmierczak K.M."/>
            <person name="Andrzejewski T.M."/>
            <person name="Davidsen T.M."/>
            <person name="Wayne K.J."/>
            <person name="Tettelin H."/>
            <person name="Glass J.I."/>
            <person name="Rusch D."/>
            <person name="Podicherti R."/>
            <person name="Tsui H.-C.T."/>
            <person name="Winkler M.E."/>
        </authorList>
    </citation>
    <scope>NUCLEOTIDE SEQUENCE</scope>
</reference>
<organism evidence="2">
    <name type="scientific">marine metagenome</name>
    <dbReference type="NCBI Taxonomy" id="408172"/>
    <lineage>
        <taxon>unclassified sequences</taxon>
        <taxon>metagenomes</taxon>
        <taxon>ecological metagenomes</taxon>
    </lineage>
</organism>
<feature type="domain" description="Amidase" evidence="1">
    <location>
        <begin position="2"/>
        <end position="199"/>
    </location>
</feature>
<gene>
    <name evidence="2" type="ORF">METZ01_LOCUS447588</name>
</gene>
<evidence type="ECO:0000259" key="1">
    <source>
        <dbReference type="Pfam" id="PF01425"/>
    </source>
</evidence>
<dbReference type="EMBL" id="UINC01183807">
    <property type="protein sequence ID" value="SVD94734.1"/>
    <property type="molecule type" value="Genomic_DNA"/>
</dbReference>
<name>A0A382ZGS1_9ZZZZ</name>
<feature type="non-terminal residue" evidence="2">
    <location>
        <position position="1"/>
    </location>
</feature>
<evidence type="ECO:0000313" key="2">
    <source>
        <dbReference type="EMBL" id="SVD94734.1"/>
    </source>
</evidence>
<dbReference type="AlphaFoldDB" id="A0A382ZGS1"/>
<dbReference type="Pfam" id="PF01425">
    <property type="entry name" value="Amidase"/>
    <property type="match status" value="1"/>
</dbReference>
<dbReference type="InterPro" id="IPR023631">
    <property type="entry name" value="Amidase_dom"/>
</dbReference>
<dbReference type="SUPFAM" id="SSF75304">
    <property type="entry name" value="Amidase signature (AS) enzymes"/>
    <property type="match status" value="1"/>
</dbReference>
<proteinExistence type="predicted"/>
<dbReference type="Gene3D" id="3.90.1300.10">
    <property type="entry name" value="Amidase signature (AS) domain"/>
    <property type="match status" value="1"/>
</dbReference>
<accession>A0A382ZGS1</accession>
<protein>
    <recommendedName>
        <fullName evidence="1">Amidase domain-containing protein</fullName>
    </recommendedName>
</protein>
<dbReference type="InterPro" id="IPR036928">
    <property type="entry name" value="AS_sf"/>
</dbReference>